<dbReference type="Proteomes" id="UP000028058">
    <property type="component" value="Unassembled WGS sequence"/>
</dbReference>
<sequence length="88" mass="9145">MTAPQARRGGGPDPTGPSRAGRGRADARPGALAPADPPPVTPGTAAAAPGRAAAEAEREWDPFTRLLLLLELSGRRSWLEDLTSPDHN</sequence>
<evidence type="ECO:0000313" key="2">
    <source>
        <dbReference type="EMBL" id="RKM93323.1"/>
    </source>
</evidence>
<dbReference type="AlphaFoldDB" id="A0A3R7LMJ6"/>
<evidence type="ECO:0000256" key="1">
    <source>
        <dbReference type="SAM" id="MobiDB-lite"/>
    </source>
</evidence>
<dbReference type="EMBL" id="JNAD02000011">
    <property type="protein sequence ID" value="RKM93323.1"/>
    <property type="molecule type" value="Genomic_DNA"/>
</dbReference>
<gene>
    <name evidence="2" type="ORF">SFRA_022850</name>
</gene>
<reference evidence="2 3" key="1">
    <citation type="journal article" date="2014" name="Genome Announc.">
        <title>Draft Genome Sequence of Streptomyces fradiae ATCC 19609, a Strain Highly Sensitive to Antibiotics.</title>
        <authorList>
            <person name="Bekker O.B."/>
            <person name="Klimina K.M."/>
            <person name="Vatlin A.A."/>
            <person name="Zakharevich N.V."/>
            <person name="Kasianov A.S."/>
            <person name="Danilenko V.N."/>
        </authorList>
    </citation>
    <scope>NUCLEOTIDE SEQUENCE [LARGE SCALE GENOMIC DNA]</scope>
    <source>
        <strain evidence="2 3">ATCC 19609</strain>
    </source>
</reference>
<keyword evidence="3" id="KW-1185">Reference proteome</keyword>
<dbReference type="RefSeq" id="WP_043467960.1">
    <property type="nucleotide sequence ID" value="NZ_CP134822.1"/>
</dbReference>
<evidence type="ECO:0000313" key="3">
    <source>
        <dbReference type="Proteomes" id="UP000028058"/>
    </source>
</evidence>
<feature type="region of interest" description="Disordered" evidence="1">
    <location>
        <begin position="1"/>
        <end position="60"/>
    </location>
</feature>
<comment type="caution">
    <text evidence="2">The sequence shown here is derived from an EMBL/GenBank/DDBJ whole genome shotgun (WGS) entry which is preliminary data.</text>
</comment>
<name>A0A3R7LMJ6_9ACTN</name>
<feature type="compositionally biased region" description="Low complexity" evidence="1">
    <location>
        <begin position="42"/>
        <end position="53"/>
    </location>
</feature>
<organism evidence="2 3">
    <name type="scientific">Streptomyces xinghaiensis</name>
    <dbReference type="NCBI Taxonomy" id="1038928"/>
    <lineage>
        <taxon>Bacteria</taxon>
        <taxon>Bacillati</taxon>
        <taxon>Actinomycetota</taxon>
        <taxon>Actinomycetes</taxon>
        <taxon>Kitasatosporales</taxon>
        <taxon>Streptomycetaceae</taxon>
        <taxon>Streptomyces</taxon>
    </lineage>
</organism>
<protein>
    <submittedName>
        <fullName evidence="2">Uncharacterized protein</fullName>
    </submittedName>
</protein>
<proteinExistence type="predicted"/>
<accession>A0A3R7LMJ6</accession>